<dbReference type="EMBL" id="CP000139">
    <property type="protein sequence ID" value="ABR41792.1"/>
    <property type="molecule type" value="Genomic_DNA"/>
</dbReference>
<gene>
    <name evidence="2" type="ordered locus">BVU_4191</name>
</gene>
<dbReference type="PaxDb" id="435590-BVU_4191"/>
<keyword evidence="1" id="KW-1133">Transmembrane helix</keyword>
<dbReference type="KEGG" id="bvu:BVU_4191"/>
<keyword evidence="1" id="KW-0812">Transmembrane</keyword>
<protein>
    <submittedName>
        <fullName evidence="2">Uncharacterized protein</fullName>
    </submittedName>
</protein>
<proteinExistence type="predicted"/>
<name>A6L7X8_PHOV8</name>
<evidence type="ECO:0000256" key="1">
    <source>
        <dbReference type="SAM" id="Phobius"/>
    </source>
</evidence>
<evidence type="ECO:0000313" key="3">
    <source>
        <dbReference type="Proteomes" id="UP000002861"/>
    </source>
</evidence>
<reference evidence="2 3" key="1">
    <citation type="journal article" date="2007" name="PLoS Biol.">
        <title>Evolution of symbiotic bacteria in the distal human intestine.</title>
        <authorList>
            <person name="Xu J."/>
            <person name="Mahowald M.A."/>
            <person name="Ley R.E."/>
            <person name="Lozupone C.A."/>
            <person name="Hamady M."/>
            <person name="Martens E.C."/>
            <person name="Henrissat B."/>
            <person name="Coutinho P.M."/>
            <person name="Minx P."/>
            <person name="Latreille P."/>
            <person name="Cordum H."/>
            <person name="Van Brunt A."/>
            <person name="Kim K."/>
            <person name="Fulton R.S."/>
            <person name="Fulton L.A."/>
            <person name="Clifton S.W."/>
            <person name="Wilson R.K."/>
            <person name="Knight R.D."/>
            <person name="Gordon J.I."/>
        </authorList>
    </citation>
    <scope>NUCLEOTIDE SEQUENCE [LARGE SCALE GENOMIC DNA]</scope>
    <source>
        <strain evidence="3">ATCC 8482 / DSM 1447 / JCM 5826 / CCUG 4940 / NBRC 14291 / NCTC 11154</strain>
    </source>
</reference>
<accession>A6L7X8</accession>
<sequence>MTATDTHYLVFIPKNNITSVIVQIDRLITIGKLLKPDSYRLLQFCLLFLLRHTYVFILLPMANIDIFFVTQRYSSNKLVTK</sequence>
<dbReference type="Proteomes" id="UP000002861">
    <property type="component" value="Chromosome"/>
</dbReference>
<organism evidence="2 3">
    <name type="scientific">Phocaeicola vulgatus (strain ATCC 8482 / DSM 1447 / JCM 5826 / CCUG 4940 / NBRC 14291 / NCTC 11154)</name>
    <name type="common">Bacteroides vulgatus</name>
    <dbReference type="NCBI Taxonomy" id="435590"/>
    <lineage>
        <taxon>Bacteria</taxon>
        <taxon>Pseudomonadati</taxon>
        <taxon>Bacteroidota</taxon>
        <taxon>Bacteroidia</taxon>
        <taxon>Bacteroidales</taxon>
        <taxon>Bacteroidaceae</taxon>
        <taxon>Phocaeicola</taxon>
    </lineage>
</organism>
<dbReference type="HOGENOM" id="CLU_2566882_0_0_10"/>
<keyword evidence="1" id="KW-0472">Membrane</keyword>
<feature type="transmembrane region" description="Helical" evidence="1">
    <location>
        <begin position="41"/>
        <end position="68"/>
    </location>
</feature>
<evidence type="ECO:0000313" key="2">
    <source>
        <dbReference type="EMBL" id="ABR41792.1"/>
    </source>
</evidence>
<dbReference type="AlphaFoldDB" id="A6L7X8"/>